<proteinExistence type="predicted"/>
<dbReference type="AlphaFoldDB" id="A0A915MZF9"/>
<organism evidence="3 4">
    <name type="scientific">Meloidogyne javanica</name>
    <name type="common">Root-knot nematode worm</name>
    <dbReference type="NCBI Taxonomy" id="6303"/>
    <lineage>
        <taxon>Eukaryota</taxon>
        <taxon>Metazoa</taxon>
        <taxon>Ecdysozoa</taxon>
        <taxon>Nematoda</taxon>
        <taxon>Chromadorea</taxon>
        <taxon>Rhabditida</taxon>
        <taxon>Tylenchina</taxon>
        <taxon>Tylenchomorpha</taxon>
        <taxon>Tylenchoidea</taxon>
        <taxon>Meloidogynidae</taxon>
        <taxon>Meloidogyninae</taxon>
        <taxon>Meloidogyne</taxon>
        <taxon>Meloidogyne incognita group</taxon>
    </lineage>
</organism>
<dbReference type="WBParaSite" id="scaffold5724_cov219.g9894">
    <property type="protein sequence ID" value="scaffold5724_cov219.g9894"/>
    <property type="gene ID" value="scaffold5724_cov219.g9894"/>
</dbReference>
<feature type="compositionally biased region" description="Basic and acidic residues" evidence="2">
    <location>
        <begin position="26"/>
        <end position="47"/>
    </location>
</feature>
<feature type="compositionally biased region" description="Polar residues" evidence="2">
    <location>
        <begin position="355"/>
        <end position="367"/>
    </location>
</feature>
<name>A0A915MZF9_MELJA</name>
<keyword evidence="3" id="KW-1185">Reference proteome</keyword>
<evidence type="ECO:0000256" key="1">
    <source>
        <dbReference type="SAM" id="Coils"/>
    </source>
</evidence>
<evidence type="ECO:0000256" key="2">
    <source>
        <dbReference type="SAM" id="MobiDB-lite"/>
    </source>
</evidence>
<feature type="region of interest" description="Disordered" evidence="2">
    <location>
        <begin position="87"/>
        <end position="132"/>
    </location>
</feature>
<feature type="compositionally biased region" description="Basic and acidic residues" evidence="2">
    <location>
        <begin position="57"/>
        <end position="70"/>
    </location>
</feature>
<evidence type="ECO:0000313" key="4">
    <source>
        <dbReference type="WBParaSite" id="scaffold5724_cov219.g9894"/>
    </source>
</evidence>
<feature type="compositionally biased region" description="Low complexity" evidence="2">
    <location>
        <begin position="101"/>
        <end position="112"/>
    </location>
</feature>
<feature type="coiled-coil region" evidence="1">
    <location>
        <begin position="290"/>
        <end position="317"/>
    </location>
</feature>
<feature type="compositionally biased region" description="Polar residues" evidence="2">
    <location>
        <begin position="503"/>
        <end position="515"/>
    </location>
</feature>
<feature type="compositionally biased region" description="Low complexity" evidence="2">
    <location>
        <begin position="368"/>
        <end position="388"/>
    </location>
</feature>
<feature type="region of interest" description="Disordered" evidence="2">
    <location>
        <begin position="489"/>
        <end position="515"/>
    </location>
</feature>
<feature type="compositionally biased region" description="Polar residues" evidence="2">
    <location>
        <begin position="113"/>
        <end position="132"/>
    </location>
</feature>
<feature type="coiled-coil region" evidence="1">
    <location>
        <begin position="146"/>
        <end position="192"/>
    </location>
</feature>
<sequence length="564" mass="64834">MAQISYSRQSPPKQQRITQLPGENGFHARDGSLIRKKREQWDKEKAEANQNSWFPFGDRKNKKNESNKSFGYKKEVIDDDVKFRNDEQKMPIPLLQTPPYSISSTDSANSSSKDVITTPSNEELFNKQTKNNLNSPNIYWQEELDKQVKEKKMTEMVEAEKRLEEQKVLEREAKLKFEREEKERAAEEQKRTKKFEIRDQYNQACLDGIQQANKEAEALKRAKLYRHILLDGQADLETSKKVLKIDDDQLVVNVLRQFEQLTLRRPRNQQQQIISSSKNKETKANNMILAKQQEDNRNNIEINILNFNEEQNKLKNNDTSFSSFKNNLNSVKLSNQNDNMKNSFIMKQDNSKIFNSTTLNGKTNENVSGSSTQSSNSPGSSSSTTSRESANVFKFRTLLSSPSGSQDDLFNNINNNNNSLTIPRTTKINNSMLITSSVPSPFSRKNSNEIVNSNNESFGIRQSLRSPTMRRLQESLQSLSTIDDDNEVALEDNKSNNNNIKSRSTTPKPFNCKNSQYRSFNMRKDNNTTRSRQILEHLAAVRAQLKNSQAQLEKTISKQNLAEN</sequence>
<protein>
    <submittedName>
        <fullName evidence="4">CCDC66 domain-containing protein</fullName>
    </submittedName>
</protein>
<feature type="compositionally biased region" description="Polar residues" evidence="2">
    <location>
        <begin position="1"/>
        <end position="18"/>
    </location>
</feature>
<feature type="region of interest" description="Disordered" evidence="2">
    <location>
        <begin position="355"/>
        <end position="388"/>
    </location>
</feature>
<accession>A0A915MZF9</accession>
<dbReference type="Proteomes" id="UP000887561">
    <property type="component" value="Unplaced"/>
</dbReference>
<keyword evidence="1" id="KW-0175">Coiled coil</keyword>
<feature type="region of interest" description="Disordered" evidence="2">
    <location>
        <begin position="1"/>
        <end position="70"/>
    </location>
</feature>
<reference evidence="4" key="1">
    <citation type="submission" date="2022-11" db="UniProtKB">
        <authorList>
            <consortium name="WormBaseParasite"/>
        </authorList>
    </citation>
    <scope>IDENTIFICATION</scope>
</reference>
<evidence type="ECO:0000313" key="3">
    <source>
        <dbReference type="Proteomes" id="UP000887561"/>
    </source>
</evidence>